<sequence length="294" mass="33393">MTNKKRGLGKGLSALIGDKPAVDNILKEESKSKINSVDYISIEKIITKEDQPRKDFDKEALKDLSESIKVHGVIQPILLRKKQDKQDKYEIIAGERRYRASKIAGLKEIPSIITDVDNEDAAKLAIIENIQREDLNPIEEAMAYKQLMENFNLKQEELANAIGKSRSYITNTIRLLNLDEKVIEYLYNGDLTTGHGKVLLGVKDREKQVDIANKIIDVGLNVRETETEVKKSKNIKTKTKIEKPKDPYMIDLEEQLMRALGTKVNLVLGDKVGKIEIEYYGADDLERILEILTN</sequence>
<gene>
    <name evidence="6" type="ORF">H8689_07180</name>
</gene>
<dbReference type="PANTHER" id="PTHR33375:SF1">
    <property type="entry name" value="CHROMOSOME-PARTITIONING PROTEIN PARB-RELATED"/>
    <property type="match status" value="1"/>
</dbReference>
<dbReference type="SUPFAM" id="SSF109709">
    <property type="entry name" value="KorB DNA-binding domain-like"/>
    <property type="match status" value="1"/>
</dbReference>
<dbReference type="RefSeq" id="WP_249323734.1">
    <property type="nucleotide sequence ID" value="NZ_JACRTK010000003.1"/>
</dbReference>
<reference evidence="6 7" key="1">
    <citation type="submission" date="2020-08" db="EMBL/GenBank/DDBJ databases">
        <title>Genome public.</title>
        <authorList>
            <person name="Liu C."/>
            <person name="Sun Q."/>
        </authorList>
    </citation>
    <scope>NUCLEOTIDE SEQUENCE [LARGE SCALE GENOMIC DNA]</scope>
    <source>
        <strain evidence="6 7">NSJ-26</strain>
    </source>
</reference>
<dbReference type="Gene3D" id="3.90.1530.30">
    <property type="match status" value="1"/>
</dbReference>
<dbReference type="Gene3D" id="1.10.10.2830">
    <property type="match status" value="1"/>
</dbReference>
<evidence type="ECO:0000313" key="7">
    <source>
        <dbReference type="Proteomes" id="UP000601522"/>
    </source>
</evidence>
<name>A0A926IHP3_9FIRM</name>
<comment type="subcellular location">
    <subcellularLocation>
        <location evidence="1">Cytoplasm</location>
        <location evidence="1">Nucleoid</location>
    </subcellularLocation>
</comment>
<evidence type="ECO:0000259" key="5">
    <source>
        <dbReference type="PROSITE" id="PS50943"/>
    </source>
</evidence>
<evidence type="ECO:0000256" key="3">
    <source>
        <dbReference type="ARBA" id="ARBA00022829"/>
    </source>
</evidence>
<dbReference type="EMBL" id="JACRTK010000003">
    <property type="protein sequence ID" value="MBC8590892.1"/>
    <property type="molecule type" value="Genomic_DNA"/>
</dbReference>
<dbReference type="InterPro" id="IPR050336">
    <property type="entry name" value="Chromosome_partition/occlusion"/>
</dbReference>
<dbReference type="AlphaFoldDB" id="A0A926IHP3"/>
<evidence type="ECO:0000313" key="6">
    <source>
        <dbReference type="EMBL" id="MBC8590892.1"/>
    </source>
</evidence>
<dbReference type="InterPro" id="IPR041468">
    <property type="entry name" value="HTH_ParB/Spo0J"/>
</dbReference>
<dbReference type="FunFam" id="1.10.10.2830:FF:000001">
    <property type="entry name" value="Chromosome partitioning protein ParB"/>
    <property type="match status" value="1"/>
</dbReference>
<dbReference type="InterPro" id="IPR057240">
    <property type="entry name" value="ParB_dimer_C"/>
</dbReference>
<keyword evidence="3" id="KW-0159">Chromosome partition</keyword>
<dbReference type="GO" id="GO:0005694">
    <property type="term" value="C:chromosome"/>
    <property type="evidence" value="ECO:0007669"/>
    <property type="project" value="TreeGrafter"/>
</dbReference>
<dbReference type="GO" id="GO:0009295">
    <property type="term" value="C:nucleoid"/>
    <property type="evidence" value="ECO:0007669"/>
    <property type="project" value="UniProtKB-SubCell"/>
</dbReference>
<dbReference type="SUPFAM" id="SSF110849">
    <property type="entry name" value="ParB/Sulfiredoxin"/>
    <property type="match status" value="1"/>
</dbReference>
<dbReference type="InterPro" id="IPR036086">
    <property type="entry name" value="ParB/Sulfiredoxin_sf"/>
</dbReference>
<evidence type="ECO:0000256" key="2">
    <source>
        <dbReference type="ARBA" id="ARBA00006295"/>
    </source>
</evidence>
<dbReference type="Proteomes" id="UP000601522">
    <property type="component" value="Unassembled WGS sequence"/>
</dbReference>
<dbReference type="NCBIfam" id="TIGR00180">
    <property type="entry name" value="parB_part"/>
    <property type="match status" value="1"/>
</dbReference>
<feature type="domain" description="HTH cro/C1-type" evidence="5">
    <location>
        <begin position="145"/>
        <end position="171"/>
    </location>
</feature>
<keyword evidence="4" id="KW-0238">DNA-binding</keyword>
<dbReference type="InterPro" id="IPR001387">
    <property type="entry name" value="Cro/C1-type_HTH"/>
</dbReference>
<dbReference type="SMART" id="SM00470">
    <property type="entry name" value="ParB"/>
    <property type="match status" value="1"/>
</dbReference>
<dbReference type="Pfam" id="PF23552">
    <property type="entry name" value="ParB_C"/>
    <property type="match status" value="1"/>
</dbReference>
<comment type="similarity">
    <text evidence="2">Belongs to the ParB family.</text>
</comment>
<dbReference type="InterPro" id="IPR003115">
    <property type="entry name" value="ParB_N"/>
</dbReference>
<proteinExistence type="inferred from homology"/>
<comment type="caution">
    <text evidence="6">The sequence shown here is derived from an EMBL/GenBank/DDBJ whole genome shotgun (WGS) entry which is preliminary data.</text>
</comment>
<protein>
    <submittedName>
        <fullName evidence="6">ParB/RepB/Spo0J family partition protein</fullName>
    </submittedName>
</protein>
<evidence type="ECO:0000256" key="4">
    <source>
        <dbReference type="ARBA" id="ARBA00023125"/>
    </source>
</evidence>
<dbReference type="CDD" id="cd16393">
    <property type="entry name" value="SPO0J_N"/>
    <property type="match status" value="1"/>
</dbReference>
<organism evidence="6 7">
    <name type="scientific">Wansuia hejianensis</name>
    <dbReference type="NCBI Taxonomy" id="2763667"/>
    <lineage>
        <taxon>Bacteria</taxon>
        <taxon>Bacillati</taxon>
        <taxon>Bacillota</taxon>
        <taxon>Clostridia</taxon>
        <taxon>Lachnospirales</taxon>
        <taxon>Lachnospiraceae</taxon>
        <taxon>Wansuia</taxon>
    </lineage>
</organism>
<dbReference type="PROSITE" id="PS50943">
    <property type="entry name" value="HTH_CROC1"/>
    <property type="match status" value="1"/>
</dbReference>
<dbReference type="GO" id="GO:0003677">
    <property type="term" value="F:DNA binding"/>
    <property type="evidence" value="ECO:0007669"/>
    <property type="project" value="UniProtKB-KW"/>
</dbReference>
<accession>A0A926IHP3</accession>
<keyword evidence="7" id="KW-1185">Reference proteome</keyword>
<dbReference type="Pfam" id="PF17762">
    <property type="entry name" value="HTH_ParB"/>
    <property type="match status" value="1"/>
</dbReference>
<dbReference type="Pfam" id="PF02195">
    <property type="entry name" value="ParB_N"/>
    <property type="match status" value="1"/>
</dbReference>
<dbReference type="PANTHER" id="PTHR33375">
    <property type="entry name" value="CHROMOSOME-PARTITIONING PROTEIN PARB-RELATED"/>
    <property type="match status" value="1"/>
</dbReference>
<dbReference type="GO" id="GO:0007059">
    <property type="term" value="P:chromosome segregation"/>
    <property type="evidence" value="ECO:0007669"/>
    <property type="project" value="UniProtKB-KW"/>
</dbReference>
<dbReference type="InterPro" id="IPR004437">
    <property type="entry name" value="ParB/RepB/Spo0J"/>
</dbReference>
<evidence type="ECO:0000256" key="1">
    <source>
        <dbReference type="ARBA" id="ARBA00004453"/>
    </source>
</evidence>
<dbReference type="FunFam" id="3.90.1530.30:FF:000001">
    <property type="entry name" value="Chromosome partitioning protein ParB"/>
    <property type="match status" value="1"/>
</dbReference>